<name>A0A6N3E1G5_MEDGN</name>
<evidence type="ECO:0000256" key="1">
    <source>
        <dbReference type="SAM" id="Phobius"/>
    </source>
</evidence>
<dbReference type="RefSeq" id="WP_268806077.1">
    <property type="nucleotide sequence ID" value="NZ_CACRUK010000028.1"/>
</dbReference>
<sequence length="104" mass="12605">MELLLILFPGIIAIITSALMSKKWEKHEKVDKGIELCYWKLSYRRKLIRTLWMIPIAIFIVLCFYITFWSTIWTFLVAVAFAMILLIQAMYNYKKWKKEEQNMY</sequence>
<feature type="transmembrane region" description="Helical" evidence="1">
    <location>
        <begin position="6"/>
        <end position="22"/>
    </location>
</feature>
<gene>
    <name evidence="2" type="ORF">RGLFYP19_01968</name>
</gene>
<organism evidence="2">
    <name type="scientific">Mediterraneibacter gnavus</name>
    <name type="common">Ruminococcus gnavus</name>
    <dbReference type="NCBI Taxonomy" id="33038"/>
    <lineage>
        <taxon>Bacteria</taxon>
        <taxon>Bacillati</taxon>
        <taxon>Bacillota</taxon>
        <taxon>Clostridia</taxon>
        <taxon>Lachnospirales</taxon>
        <taxon>Lachnospiraceae</taxon>
        <taxon>Mediterraneibacter</taxon>
    </lineage>
</organism>
<evidence type="ECO:0000313" key="2">
    <source>
        <dbReference type="EMBL" id="VYU34900.1"/>
    </source>
</evidence>
<keyword evidence="1" id="KW-0812">Transmembrane</keyword>
<feature type="transmembrane region" description="Helical" evidence="1">
    <location>
        <begin position="50"/>
        <end position="69"/>
    </location>
</feature>
<proteinExistence type="predicted"/>
<keyword evidence="1" id="KW-0472">Membrane</keyword>
<reference evidence="2" key="1">
    <citation type="submission" date="2019-11" db="EMBL/GenBank/DDBJ databases">
        <authorList>
            <person name="Feng L."/>
        </authorList>
    </citation>
    <scope>NUCLEOTIDE SEQUENCE</scope>
    <source>
        <strain evidence="2">RgnavusLFYP19</strain>
    </source>
</reference>
<dbReference type="AlphaFoldDB" id="A0A6N3E1G5"/>
<feature type="transmembrane region" description="Helical" evidence="1">
    <location>
        <begin position="75"/>
        <end position="93"/>
    </location>
</feature>
<accession>A0A6N3E1G5</accession>
<dbReference type="EMBL" id="CACRUK010000028">
    <property type="protein sequence ID" value="VYU34900.1"/>
    <property type="molecule type" value="Genomic_DNA"/>
</dbReference>
<keyword evidence="1" id="KW-1133">Transmembrane helix</keyword>
<protein>
    <submittedName>
        <fullName evidence="2">Uncharacterized protein</fullName>
    </submittedName>
</protein>